<dbReference type="AlphaFoldDB" id="A0A511HA30"/>
<feature type="compositionally biased region" description="Low complexity" evidence="1">
    <location>
        <begin position="20"/>
        <end position="35"/>
    </location>
</feature>
<comment type="caution">
    <text evidence="2">The sequence shown here is derived from an EMBL/GenBank/DDBJ whole genome shotgun (WGS) entry which is preliminary data.</text>
</comment>
<proteinExistence type="predicted"/>
<evidence type="ECO:0000313" key="3">
    <source>
        <dbReference type="Proteomes" id="UP000321224"/>
    </source>
</evidence>
<organism evidence="2 3">
    <name type="scientific">Myxococcus virescens</name>
    <dbReference type="NCBI Taxonomy" id="83456"/>
    <lineage>
        <taxon>Bacteria</taxon>
        <taxon>Pseudomonadati</taxon>
        <taxon>Myxococcota</taxon>
        <taxon>Myxococcia</taxon>
        <taxon>Myxococcales</taxon>
        <taxon>Cystobacterineae</taxon>
        <taxon>Myxococcaceae</taxon>
        <taxon>Myxococcus</taxon>
    </lineage>
</organism>
<reference evidence="2 3" key="1">
    <citation type="submission" date="2019-07" db="EMBL/GenBank/DDBJ databases">
        <title>Whole genome shotgun sequence of Myxococcus virescens NBRC 100334.</title>
        <authorList>
            <person name="Hosoyama A."/>
            <person name="Uohara A."/>
            <person name="Ohji S."/>
            <person name="Ichikawa N."/>
        </authorList>
    </citation>
    <scope>NUCLEOTIDE SEQUENCE [LARGE SCALE GENOMIC DNA]</scope>
    <source>
        <strain evidence="2 3">NBRC 100334</strain>
    </source>
</reference>
<sequence>MPSRASVGPAAGAADSMRQAASRTSAAATPAARSSMGRDMCLRLCGTRAPCHAARPSRIGNEKPLRAPGTEGPLV</sequence>
<feature type="region of interest" description="Disordered" evidence="1">
    <location>
        <begin position="52"/>
        <end position="75"/>
    </location>
</feature>
<evidence type="ECO:0000256" key="1">
    <source>
        <dbReference type="SAM" id="MobiDB-lite"/>
    </source>
</evidence>
<dbReference type="EMBL" id="BJVY01000009">
    <property type="protein sequence ID" value="GEL70401.1"/>
    <property type="molecule type" value="Genomic_DNA"/>
</dbReference>
<evidence type="ECO:0000313" key="2">
    <source>
        <dbReference type="EMBL" id="GEL70401.1"/>
    </source>
</evidence>
<gene>
    <name evidence="2" type="ORF">MVI01_21850</name>
</gene>
<accession>A0A511HA30</accession>
<feature type="region of interest" description="Disordered" evidence="1">
    <location>
        <begin position="1"/>
        <end position="36"/>
    </location>
</feature>
<name>A0A511HA30_9BACT</name>
<protein>
    <submittedName>
        <fullName evidence="2">Uncharacterized protein</fullName>
    </submittedName>
</protein>
<dbReference type="Proteomes" id="UP000321224">
    <property type="component" value="Unassembled WGS sequence"/>
</dbReference>